<dbReference type="EMBL" id="CP048836">
    <property type="protein sequence ID" value="QID17503.1"/>
    <property type="molecule type" value="Genomic_DNA"/>
</dbReference>
<dbReference type="KEGG" id="azq:G3580_07515"/>
<name>A0A6C1B2A2_9RHOO</name>
<gene>
    <name evidence="1" type="ORF">G3580_07515</name>
</gene>
<keyword evidence="2" id="KW-1185">Reference proteome</keyword>
<organism evidence="1 2">
    <name type="scientific">Nitrogeniibacter mangrovi</name>
    <dbReference type="NCBI Taxonomy" id="2016596"/>
    <lineage>
        <taxon>Bacteria</taxon>
        <taxon>Pseudomonadati</taxon>
        <taxon>Pseudomonadota</taxon>
        <taxon>Betaproteobacteria</taxon>
        <taxon>Rhodocyclales</taxon>
        <taxon>Zoogloeaceae</taxon>
        <taxon>Nitrogeniibacter</taxon>
    </lineage>
</organism>
<protein>
    <submittedName>
        <fullName evidence="1">Uncharacterized protein</fullName>
    </submittedName>
</protein>
<dbReference type="RefSeq" id="WP_173764668.1">
    <property type="nucleotide sequence ID" value="NZ_CP048836.1"/>
</dbReference>
<reference evidence="1 2" key="1">
    <citation type="submission" date="2020-02" db="EMBL/GenBank/DDBJ databases">
        <title>Nitrogenibacter mangrovi gen. nov., sp. nov. isolated from mangrove sediment, a denitrifying betaproteobacterium.</title>
        <authorList>
            <person name="Liao H."/>
            <person name="Tian Y."/>
        </authorList>
    </citation>
    <scope>NUCLEOTIDE SEQUENCE [LARGE SCALE GENOMIC DNA]</scope>
    <source>
        <strain evidence="1 2">M9-3-2</strain>
    </source>
</reference>
<evidence type="ECO:0000313" key="2">
    <source>
        <dbReference type="Proteomes" id="UP000501991"/>
    </source>
</evidence>
<sequence>MLRRRDGSTWQHHPDPESGRYAYVPFEYNVEQLLGEWPSEGDTCHIITLWTFQLDGRPTGMDSCRIQVANTAPDYELMLSGTDSTDPDHAEPAIVCTYRARDPWFGSARLELDAAGTREPVTTSNTQTPPRGLDWHLPAGSIDPVRHQLLMTVRNRVIVDSSMTGHQRIERLPFTMERL</sequence>
<proteinExistence type="predicted"/>
<dbReference type="AlphaFoldDB" id="A0A6C1B2A2"/>
<accession>A0A6C1B2A2</accession>
<evidence type="ECO:0000313" key="1">
    <source>
        <dbReference type="EMBL" id="QID17503.1"/>
    </source>
</evidence>
<dbReference type="Proteomes" id="UP000501991">
    <property type="component" value="Chromosome"/>
</dbReference>